<accession>A0A225D853</accession>
<keyword evidence="3" id="KW-0378">Hydrolase</keyword>
<evidence type="ECO:0000256" key="3">
    <source>
        <dbReference type="ARBA" id="ARBA00022801"/>
    </source>
</evidence>
<evidence type="ECO:0000259" key="7">
    <source>
        <dbReference type="PROSITE" id="PS51718"/>
    </source>
</evidence>
<keyword evidence="9" id="KW-1185">Reference proteome</keyword>
<dbReference type="Pfam" id="PF00350">
    <property type="entry name" value="Dynamin_N"/>
    <property type="match status" value="1"/>
</dbReference>
<dbReference type="CDD" id="cd09912">
    <property type="entry name" value="DLP_2"/>
    <property type="match status" value="1"/>
</dbReference>
<evidence type="ECO:0000256" key="4">
    <source>
        <dbReference type="ARBA" id="ARBA00023054"/>
    </source>
</evidence>
<evidence type="ECO:0000256" key="1">
    <source>
        <dbReference type="ARBA" id="ARBA00004370"/>
    </source>
</evidence>
<evidence type="ECO:0000256" key="6">
    <source>
        <dbReference type="ARBA" id="ARBA00023136"/>
    </source>
</evidence>
<sequence length="675" mass="75312">MTTPTTFEDARTRAARLADGLEDIASVIGDQLDMTDEARQLRDKARHIRDDRFRVVVVGEFKRGKSTLLNAMLGGDVLPRKVTECTAVITMIRYASAPTVRVEFDTDRPADDMSLEEFRKHYELSVDDAAAPAAAAERFLHVKHAVISYPIELCRQGVELVDSPGLGAHEARSKRTQKFLPQADAVVFVLNAKQFLSLEEVHFLEAVLLPLGLRNVFFVINGWNLIDESVIRPEDADVERANLEALIRQRLTPFCVVAGKDRSADRIFRVNALGALKARIRKPIAAAMLEESAVPEFEKSLEKFLVDDRAKARADVVLGVVRAVADEAARFVNTQLAMADKSVAEIEAERIAIEPKLQRLRGIRDHIVNFLQSQSAVLQDVLVTSLHEHINRIEKDLPDEVAKFDISPITSKFLVWEGIKDKMPWRSEEDRFQAQVARCLKPQVQRMLERRFADWQQALVRNEMRAVMIDVEKHLQEEAAEYQRVMRELEDKIGAHGSPLQIEEQVKRWLGSEQATGPGTFQLPAMNTLGEVIGLVIMGIVAEVLAELVLHVATGGITLVVSGITAVLRMGWREASLRNQLQQAIVTGIKDGLKDMWMKYAADIRTHVKAGFEGLEGKIAGSIAEEIALIDASLQAIIDKKKEREYSADQERARLEAARTAIADRVARLTAVAAG</sequence>
<dbReference type="PANTHER" id="PTHR10465">
    <property type="entry name" value="TRANSMEMBRANE GTPASE FZO1"/>
    <property type="match status" value="1"/>
</dbReference>
<gene>
    <name evidence="8" type="ORF">FRUB_09570</name>
</gene>
<dbReference type="PANTHER" id="PTHR10465:SF0">
    <property type="entry name" value="SARCALUMENIN"/>
    <property type="match status" value="1"/>
</dbReference>
<dbReference type="GO" id="GO:0016020">
    <property type="term" value="C:membrane"/>
    <property type="evidence" value="ECO:0007669"/>
    <property type="project" value="UniProtKB-SubCell"/>
</dbReference>
<dbReference type="GO" id="GO:0003924">
    <property type="term" value="F:GTPase activity"/>
    <property type="evidence" value="ECO:0007669"/>
    <property type="project" value="InterPro"/>
</dbReference>
<dbReference type="EMBL" id="NIDE01000019">
    <property type="protein sequence ID" value="OWK34728.1"/>
    <property type="molecule type" value="Genomic_DNA"/>
</dbReference>
<keyword evidence="4" id="KW-0175">Coiled coil</keyword>
<evidence type="ECO:0000313" key="8">
    <source>
        <dbReference type="EMBL" id="OWK34728.1"/>
    </source>
</evidence>
<evidence type="ECO:0000313" key="9">
    <source>
        <dbReference type="Proteomes" id="UP000214646"/>
    </source>
</evidence>
<feature type="domain" description="Dynamin-type G" evidence="7">
    <location>
        <begin position="49"/>
        <end position="314"/>
    </location>
</feature>
<dbReference type="Gene3D" id="3.40.50.300">
    <property type="entry name" value="P-loop containing nucleotide triphosphate hydrolases"/>
    <property type="match status" value="1"/>
</dbReference>
<dbReference type="InterPro" id="IPR027094">
    <property type="entry name" value="Mitofusin_fam"/>
</dbReference>
<dbReference type="RefSeq" id="WP_088259982.1">
    <property type="nucleotide sequence ID" value="NZ_NIDE01000019.1"/>
</dbReference>
<keyword evidence="2" id="KW-0547">Nucleotide-binding</keyword>
<dbReference type="InterPro" id="IPR045063">
    <property type="entry name" value="Dynamin_N"/>
</dbReference>
<name>A0A225D853_9BACT</name>
<evidence type="ECO:0000256" key="5">
    <source>
        <dbReference type="ARBA" id="ARBA00023134"/>
    </source>
</evidence>
<dbReference type="OrthoDB" id="9802035at2"/>
<dbReference type="Pfam" id="PF21808">
    <property type="entry name" value="Dynamin-like_hel_bact"/>
    <property type="match status" value="1"/>
</dbReference>
<evidence type="ECO:0000256" key="2">
    <source>
        <dbReference type="ARBA" id="ARBA00022741"/>
    </source>
</evidence>
<dbReference type="Proteomes" id="UP000214646">
    <property type="component" value="Unassembled WGS sequence"/>
</dbReference>
<dbReference type="GO" id="GO:0005525">
    <property type="term" value="F:GTP binding"/>
    <property type="evidence" value="ECO:0007669"/>
    <property type="project" value="UniProtKB-KW"/>
</dbReference>
<proteinExistence type="predicted"/>
<comment type="caution">
    <text evidence="8">The sequence shown here is derived from an EMBL/GenBank/DDBJ whole genome shotgun (WGS) entry which is preliminary data.</text>
</comment>
<dbReference type="AlphaFoldDB" id="A0A225D853"/>
<dbReference type="SUPFAM" id="SSF52540">
    <property type="entry name" value="P-loop containing nucleoside triphosphate hydrolases"/>
    <property type="match status" value="1"/>
</dbReference>
<dbReference type="InterPro" id="IPR049399">
    <property type="entry name" value="BDLP-like_hel"/>
</dbReference>
<dbReference type="InterPro" id="IPR030381">
    <property type="entry name" value="G_DYNAMIN_dom"/>
</dbReference>
<protein>
    <recommendedName>
        <fullName evidence="7">Dynamin-type G domain-containing protein</fullName>
    </recommendedName>
</protein>
<reference evidence="9" key="1">
    <citation type="submission" date="2017-06" db="EMBL/GenBank/DDBJ databases">
        <title>Genome analysis of Fimbriiglobus ruber SP5, the first member of the order Planctomycetales with confirmed chitinolytic capability.</title>
        <authorList>
            <person name="Ravin N.V."/>
            <person name="Rakitin A.L."/>
            <person name="Ivanova A.A."/>
            <person name="Beletsky A.V."/>
            <person name="Kulichevskaya I.S."/>
            <person name="Mardanov A.V."/>
            <person name="Dedysh S.N."/>
        </authorList>
    </citation>
    <scope>NUCLEOTIDE SEQUENCE [LARGE SCALE GENOMIC DNA]</scope>
    <source>
        <strain evidence="9">SP5</strain>
    </source>
</reference>
<keyword evidence="6" id="KW-0472">Membrane</keyword>
<keyword evidence="5" id="KW-0342">GTP-binding</keyword>
<dbReference type="InterPro" id="IPR027417">
    <property type="entry name" value="P-loop_NTPase"/>
</dbReference>
<dbReference type="PROSITE" id="PS51718">
    <property type="entry name" value="G_DYNAMIN_2"/>
    <property type="match status" value="1"/>
</dbReference>
<organism evidence="8 9">
    <name type="scientific">Fimbriiglobus ruber</name>
    <dbReference type="NCBI Taxonomy" id="1908690"/>
    <lineage>
        <taxon>Bacteria</taxon>
        <taxon>Pseudomonadati</taxon>
        <taxon>Planctomycetota</taxon>
        <taxon>Planctomycetia</taxon>
        <taxon>Gemmatales</taxon>
        <taxon>Gemmataceae</taxon>
        <taxon>Fimbriiglobus</taxon>
    </lineage>
</organism>
<comment type="subcellular location">
    <subcellularLocation>
        <location evidence="1">Membrane</location>
    </subcellularLocation>
</comment>